<dbReference type="PANTHER" id="PTHR46434:SF1">
    <property type="entry name" value="GENETIC INTERACTOR OF PROHIBITINS 3, MITOCHONDRIAL"/>
    <property type="match status" value="1"/>
</dbReference>
<dbReference type="RefSeq" id="XP_025340909.1">
    <property type="nucleotide sequence ID" value="XM_025485444.1"/>
</dbReference>
<dbReference type="InterPro" id="IPR050896">
    <property type="entry name" value="Mito_lipid_metab_GTPase"/>
</dbReference>
<dbReference type="AlphaFoldDB" id="A0A2V1AQ13"/>
<dbReference type="GeneID" id="37007077"/>
<dbReference type="GO" id="GO:0005525">
    <property type="term" value="F:GTP binding"/>
    <property type="evidence" value="ECO:0007669"/>
    <property type="project" value="InterPro"/>
</dbReference>
<keyword evidence="8" id="KW-1185">Reference proteome</keyword>
<name>A0A2V1AQ13_9ASCO</name>
<dbReference type="InterPro" id="IPR030378">
    <property type="entry name" value="G_CP_dom"/>
</dbReference>
<proteinExistence type="predicted"/>
<evidence type="ECO:0000256" key="5">
    <source>
        <dbReference type="SAM" id="MobiDB-lite"/>
    </source>
</evidence>
<protein>
    <recommendedName>
        <fullName evidence="2">Genetic interactor of prohibitins 3, mitochondrial</fullName>
    </recommendedName>
    <alternativeName>
        <fullName evidence="4">Found in mitochondrial proteome protein 38</fullName>
    </alternativeName>
</protein>
<dbReference type="OrthoDB" id="1696305at2759"/>
<organism evidence="7 8">
    <name type="scientific">Candidozyma haemuli</name>
    <dbReference type="NCBI Taxonomy" id="45357"/>
    <lineage>
        <taxon>Eukaryota</taxon>
        <taxon>Fungi</taxon>
        <taxon>Dikarya</taxon>
        <taxon>Ascomycota</taxon>
        <taxon>Saccharomycotina</taxon>
        <taxon>Pichiomycetes</taxon>
        <taxon>Metschnikowiaceae</taxon>
        <taxon>Candidozyma</taxon>
    </lineage>
</organism>
<dbReference type="VEuPathDB" id="FungiDB:CXQ85_001746"/>
<gene>
    <name evidence="7" type="ORF">CXQ85_001746</name>
</gene>
<evidence type="ECO:0000256" key="2">
    <source>
        <dbReference type="ARBA" id="ARBA00018901"/>
    </source>
</evidence>
<keyword evidence="3" id="KW-0809">Transit peptide</keyword>
<dbReference type="GO" id="GO:0005739">
    <property type="term" value="C:mitochondrion"/>
    <property type="evidence" value="ECO:0007669"/>
    <property type="project" value="TreeGrafter"/>
</dbReference>
<feature type="region of interest" description="Disordered" evidence="5">
    <location>
        <begin position="629"/>
        <end position="686"/>
    </location>
</feature>
<evidence type="ECO:0000313" key="8">
    <source>
        <dbReference type="Proteomes" id="UP000244309"/>
    </source>
</evidence>
<reference evidence="7 8" key="1">
    <citation type="submission" date="2017-12" db="EMBL/GenBank/DDBJ databases">
        <title>Genome Sequence of a Multidrug-Resistant Candida haemulonii Isolate from a Patient with Chronic Leg Ulcers in Israel.</title>
        <authorList>
            <person name="Chow N.A."/>
            <person name="Gade L."/>
            <person name="Batra D."/>
            <person name="Rowe L.A."/>
            <person name="Ben-Ami R."/>
            <person name="Loparev V.N."/>
            <person name="Litvintseva A.P."/>
        </authorList>
    </citation>
    <scope>NUCLEOTIDE SEQUENCE [LARGE SCALE GENOMIC DNA]</scope>
    <source>
        <strain evidence="7 8">B11899</strain>
    </source>
</reference>
<comment type="caution">
    <text evidence="7">The sequence shown here is derived from an EMBL/GenBank/DDBJ whole genome shotgun (WGS) entry which is preliminary data.</text>
</comment>
<dbReference type="PANTHER" id="PTHR46434">
    <property type="entry name" value="GENETIC INTERACTOR OF PROHIBITINS 3, MITOCHONDRIAL"/>
    <property type="match status" value="1"/>
</dbReference>
<evidence type="ECO:0000313" key="7">
    <source>
        <dbReference type="EMBL" id="PVH19969.1"/>
    </source>
</evidence>
<dbReference type="SUPFAM" id="SSF52540">
    <property type="entry name" value="P-loop containing nucleoside triphosphate hydrolases"/>
    <property type="match status" value="1"/>
</dbReference>
<dbReference type="Gene3D" id="3.40.50.300">
    <property type="entry name" value="P-loop containing nucleotide triphosphate hydrolases"/>
    <property type="match status" value="1"/>
</dbReference>
<dbReference type="STRING" id="45357.A0A2V1AQ13"/>
<dbReference type="PROSITE" id="PS51721">
    <property type="entry name" value="G_CP"/>
    <property type="match status" value="1"/>
</dbReference>
<evidence type="ECO:0000256" key="3">
    <source>
        <dbReference type="ARBA" id="ARBA00022946"/>
    </source>
</evidence>
<feature type="domain" description="CP-type G" evidence="6">
    <location>
        <begin position="155"/>
        <end position="362"/>
    </location>
</feature>
<evidence type="ECO:0000256" key="1">
    <source>
        <dbReference type="ARBA" id="ARBA00003269"/>
    </source>
</evidence>
<dbReference type="InterPro" id="IPR027417">
    <property type="entry name" value="P-loop_NTPase"/>
</dbReference>
<dbReference type="EMBL" id="PKFO01000003">
    <property type="protein sequence ID" value="PVH19969.1"/>
    <property type="molecule type" value="Genomic_DNA"/>
</dbReference>
<evidence type="ECO:0000256" key="4">
    <source>
        <dbReference type="ARBA" id="ARBA00031834"/>
    </source>
</evidence>
<sequence>MLRSVRLLRCLKRTPTLLPRSVRFFTSASPLRLPEPSYISPISQLTDHLVPKCTSCGITLQTKAPSEKGFYKEPTAAPTKHNPLDNVFDSHLTKLSAEDRDLLLNGAGDSTPTLKSEVRHHRESKRKTHKVQCVRCRNANFKASFDLNQFPIEPVSEVIETIPPSSPLVYVVSALDFPMSINEDVFKYRSPKQIKFVVTKTDLLFSKKDMVNKYGERFYQDYFERTYRVPRENVYCVSGTSDWNGSALLHDIQDDSYVIGTVNSGKSTLIQSLLHTAQKEKSELPNARRERQIQKLNDELIAKGRKPPSRMSLIRSSLKNISAFKQENGPGVSYMPGFTRGNIPFQLTKSKLIYDVPGFSDAQNTRLYDVMEPQHIKQLLKGKKVHKVGMYDSHYESVKAGQVLTVGGLFFLQVPENAMLQVRNCLNHKPHVFKNLEKALDVFNGQRTEALKDVFLVDPAKAELQKYIVPSFHGKKDIVFQFMGHIVITPTGSKAATEPFIIYLPKGVEAILRQPITNYITTSLSGRDVNGNPLRKENWKSKSTKEVKRWTGKIPFYTDLIPAEQASSKSDTEVMEDFVHQHQAVLQQEIVADPEYSIISSFTDKKKPNFFTALRTRKSSKDLNGVLRARPLSQSSSSSNLNVNTASKRHSVLLSPTEDKENNVPRLRKHSSASNLKDSRRNSMMVRSKISGPVERAPLSPPSDIASFETEMSDRLSPYTPSAPAFQALDDVDVAPIYNYDSFDWDDEPCSPSKLHRTTNMNNINDFIKSMDTSLLPMCNRASLEFEANEIELLHKKLKSDQLELKLVENAIFLQFFEEEDRKENQMDVRFWDDVDMTDALKNEPYGEEDDLYLYI</sequence>
<dbReference type="Proteomes" id="UP000244309">
    <property type="component" value="Unassembled WGS sequence"/>
</dbReference>
<evidence type="ECO:0000259" key="6">
    <source>
        <dbReference type="PROSITE" id="PS51721"/>
    </source>
</evidence>
<comment type="function">
    <text evidence="1">May be involved in the mitochondrial lipid metabolism.</text>
</comment>
<accession>A0A2V1AQ13</accession>